<dbReference type="Pfam" id="PF00561">
    <property type="entry name" value="Abhydrolase_1"/>
    <property type="match status" value="1"/>
</dbReference>
<comment type="caution">
    <text evidence="10">The sequence shown here is derived from an EMBL/GenBank/DDBJ whole genome shotgun (WGS) entry which is preliminary data.</text>
</comment>
<evidence type="ECO:0000256" key="8">
    <source>
        <dbReference type="HAMAP-Rule" id="MF_00972"/>
    </source>
</evidence>
<comment type="catalytic activity">
    <reaction evidence="7 8">
        <text>adenosine(34) in tRNA + H2O + H(+) = inosine(34) in tRNA + NH4(+)</text>
        <dbReference type="Rhea" id="RHEA:43168"/>
        <dbReference type="Rhea" id="RHEA-COMP:10373"/>
        <dbReference type="Rhea" id="RHEA-COMP:10374"/>
        <dbReference type="ChEBI" id="CHEBI:15377"/>
        <dbReference type="ChEBI" id="CHEBI:15378"/>
        <dbReference type="ChEBI" id="CHEBI:28938"/>
        <dbReference type="ChEBI" id="CHEBI:74411"/>
        <dbReference type="ChEBI" id="CHEBI:82852"/>
        <dbReference type="EC" id="3.5.4.33"/>
    </reaction>
</comment>
<dbReference type="SUPFAM" id="SSF53474">
    <property type="entry name" value="alpha/beta-Hydrolases"/>
    <property type="match status" value="1"/>
</dbReference>
<evidence type="ECO:0000256" key="2">
    <source>
        <dbReference type="ARBA" id="ARBA00011738"/>
    </source>
</evidence>
<evidence type="ECO:0000256" key="3">
    <source>
        <dbReference type="ARBA" id="ARBA00022694"/>
    </source>
</evidence>
<feature type="binding site" evidence="8">
    <location>
        <position position="57"/>
    </location>
    <ligand>
        <name>Zn(2+)</name>
        <dbReference type="ChEBI" id="CHEBI:29105"/>
        <note>catalytic</note>
    </ligand>
</feature>
<dbReference type="PRINTS" id="PR00412">
    <property type="entry name" value="EPOXHYDRLASE"/>
</dbReference>
<dbReference type="InterPro" id="IPR016192">
    <property type="entry name" value="APOBEC/CMP_deaminase_Zn-bd"/>
</dbReference>
<comment type="similarity">
    <text evidence="1">Belongs to the cytidine and deoxycytidylate deaminase family. ADAT2 subfamily.</text>
</comment>
<dbReference type="InterPro" id="IPR016193">
    <property type="entry name" value="Cytidine_deaminase-like"/>
</dbReference>
<dbReference type="InterPro" id="IPR028883">
    <property type="entry name" value="tRNA_aden_deaminase"/>
</dbReference>
<comment type="subunit">
    <text evidence="2 8">Homodimer.</text>
</comment>
<keyword evidence="11" id="KW-1185">Reference proteome</keyword>
<dbReference type="PROSITE" id="PS51747">
    <property type="entry name" value="CYT_DCMP_DEAMINASES_2"/>
    <property type="match status" value="1"/>
</dbReference>
<evidence type="ECO:0000256" key="7">
    <source>
        <dbReference type="ARBA" id="ARBA00048045"/>
    </source>
</evidence>
<evidence type="ECO:0000259" key="9">
    <source>
        <dbReference type="PROSITE" id="PS51747"/>
    </source>
</evidence>
<reference evidence="10 11" key="1">
    <citation type="submission" date="2020-03" db="EMBL/GenBank/DDBJ databases">
        <title>The role of nitrogen metabolism on polyethylene biodegradation.</title>
        <authorList>
            <person name="Peixoto J."/>
            <person name="Vizzotto C.S."/>
            <person name="Ramos A."/>
            <person name="Alves G."/>
            <person name="Steindorff A."/>
            <person name="Kruger R."/>
        </authorList>
    </citation>
    <scope>NUCLEOTIDE SEQUENCE [LARGE SCALE GENOMIC DNA]</scope>
    <source>
        <strain evidence="10 11">PE63</strain>
    </source>
</reference>
<dbReference type="RefSeq" id="WP_211455866.1">
    <property type="nucleotide sequence ID" value="NZ_JAANES010000001.1"/>
</dbReference>
<dbReference type="InterPro" id="IPR000073">
    <property type="entry name" value="AB_hydrolase_1"/>
</dbReference>
<dbReference type="PROSITE" id="PS00903">
    <property type="entry name" value="CYT_DCMP_DEAMINASES_1"/>
    <property type="match status" value="1"/>
</dbReference>
<dbReference type="PANTHER" id="PTHR11079">
    <property type="entry name" value="CYTOSINE DEAMINASE FAMILY MEMBER"/>
    <property type="match status" value="1"/>
</dbReference>
<comment type="function">
    <text evidence="8">Catalyzes the deamination of adenosine to inosine at the wobble position 34 of tRNA(Arg2).</text>
</comment>
<dbReference type="NCBIfam" id="NF008113">
    <property type="entry name" value="PRK10860.1"/>
    <property type="match status" value="1"/>
</dbReference>
<dbReference type="InterPro" id="IPR000639">
    <property type="entry name" value="Epox_hydrolase-like"/>
</dbReference>
<dbReference type="HAMAP" id="MF_00972">
    <property type="entry name" value="tRNA_aden_deaminase"/>
    <property type="match status" value="1"/>
</dbReference>
<proteinExistence type="inferred from homology"/>
<feature type="active site" description="Proton donor" evidence="8">
    <location>
        <position position="59"/>
    </location>
</feature>
<keyword evidence="3 8" id="KW-0819">tRNA processing</keyword>
<gene>
    <name evidence="10" type="primary">tadA_2</name>
    <name evidence="8" type="synonym">tadA</name>
    <name evidence="10" type="ORF">DJFAAGMI_00568</name>
</gene>
<comment type="cofactor">
    <cofactor evidence="8">
        <name>Zn(2+)</name>
        <dbReference type="ChEBI" id="CHEBI:29105"/>
    </cofactor>
    <text evidence="8">Binds 1 zinc ion per subunit.</text>
</comment>
<dbReference type="Proteomes" id="UP001647436">
    <property type="component" value="Unassembled WGS sequence"/>
</dbReference>
<accession>A0ABS5LMW2</accession>
<evidence type="ECO:0000313" key="10">
    <source>
        <dbReference type="EMBL" id="MBS3017840.1"/>
    </source>
</evidence>
<evidence type="ECO:0000313" key="11">
    <source>
        <dbReference type="Proteomes" id="UP001647436"/>
    </source>
</evidence>
<dbReference type="Gene3D" id="3.40.50.1820">
    <property type="entry name" value="alpha/beta hydrolase"/>
    <property type="match status" value="1"/>
</dbReference>
<dbReference type="CDD" id="cd01285">
    <property type="entry name" value="nucleoside_deaminase"/>
    <property type="match status" value="1"/>
</dbReference>
<evidence type="ECO:0000256" key="5">
    <source>
        <dbReference type="ARBA" id="ARBA00022801"/>
    </source>
</evidence>
<dbReference type="Pfam" id="PF14437">
    <property type="entry name" value="MafB19-deam"/>
    <property type="match status" value="1"/>
</dbReference>
<organism evidence="10 11">
    <name type="scientific">Comamonas brasiliensis</name>
    <dbReference type="NCBI Taxonomy" id="1812482"/>
    <lineage>
        <taxon>Bacteria</taxon>
        <taxon>Pseudomonadati</taxon>
        <taxon>Pseudomonadota</taxon>
        <taxon>Betaproteobacteria</taxon>
        <taxon>Burkholderiales</taxon>
        <taxon>Comamonadaceae</taxon>
        <taxon>Comamonas</taxon>
    </lineage>
</organism>
<feature type="binding site" evidence="8">
    <location>
        <position position="87"/>
    </location>
    <ligand>
        <name>Zn(2+)</name>
        <dbReference type="ChEBI" id="CHEBI:29105"/>
        <note>catalytic</note>
    </ligand>
</feature>
<dbReference type="InterPro" id="IPR058535">
    <property type="entry name" value="MafB19-deam"/>
</dbReference>
<keyword evidence="6 8" id="KW-0862">Zinc</keyword>
<evidence type="ECO:0000256" key="1">
    <source>
        <dbReference type="ARBA" id="ARBA00010669"/>
    </source>
</evidence>
<feature type="binding site" evidence="8">
    <location>
        <position position="90"/>
    </location>
    <ligand>
        <name>Zn(2+)</name>
        <dbReference type="ChEBI" id="CHEBI:29105"/>
        <note>catalytic</note>
    </ligand>
</feature>
<name>A0ABS5LMW2_9BURK</name>
<dbReference type="PRINTS" id="PR00111">
    <property type="entry name" value="ABHYDROLASE"/>
</dbReference>
<evidence type="ECO:0000256" key="4">
    <source>
        <dbReference type="ARBA" id="ARBA00022723"/>
    </source>
</evidence>
<feature type="domain" description="CMP/dCMP-type deaminase" evidence="9">
    <location>
        <begin position="6"/>
        <end position="118"/>
    </location>
</feature>
<sequence>MNQDASVHEHFMRQALEQARCAAACGEVPVGAVVIKDGQVIGRGHNSPLSAQDPTAHAEVQALREAARTLGNYRLEGCTLYVTLEPCTMCSGAMLHARVDAVVYGAAEPRTGAAGSVLDVFGYSAINHQTRVLRGVLAAECSALMAEFFQLRRQEKKAQQPHPLRDWALRNADEAFAGMPDWPWQPRWRSDLPALQGLRLAVVDEGPEDAALTWLCLHGSPGWGYGFRHLLPDLLAAGHRVVVPDLPGFGRSDQPKKDKQHSASWHLQIITELIEALDLRRLVLVGQGDGGRLGLAAAQALPERFAGAWLIDTWPLNTQPQQRQQWFEQAARKPAWDVARAMAGLEGLHTVVDAQGPEEARAWNAPFAQPGHRAALKAWPRLQTELTAPPADLLQQWAQAGKLWLQPAATQQPVSAAQWQAAWLQAVPQLAAQSGVWRQTRPGAPVPAAWQGGGAAAVEYFAP</sequence>
<dbReference type="Gene3D" id="3.40.140.10">
    <property type="entry name" value="Cytidine Deaminase, domain 2"/>
    <property type="match status" value="1"/>
</dbReference>
<dbReference type="EC" id="3.5.4.33" evidence="8"/>
<dbReference type="PANTHER" id="PTHR11079:SF202">
    <property type="entry name" value="TRNA-SPECIFIC ADENOSINE DEAMINASE"/>
    <property type="match status" value="1"/>
</dbReference>
<evidence type="ECO:0000256" key="6">
    <source>
        <dbReference type="ARBA" id="ARBA00022833"/>
    </source>
</evidence>
<protein>
    <recommendedName>
        <fullName evidence="8">tRNA-specific adenosine deaminase</fullName>
        <ecNumber evidence="8">3.5.4.33</ecNumber>
    </recommendedName>
</protein>
<dbReference type="GO" id="GO:0052717">
    <property type="term" value="F:tRNA-specific adenosine-34 deaminase activity"/>
    <property type="evidence" value="ECO:0007669"/>
    <property type="project" value="UniProtKB-EC"/>
</dbReference>
<dbReference type="SUPFAM" id="SSF53927">
    <property type="entry name" value="Cytidine deaminase-like"/>
    <property type="match status" value="1"/>
</dbReference>
<keyword evidence="5 8" id="KW-0378">Hydrolase</keyword>
<keyword evidence="4 8" id="KW-0479">Metal-binding</keyword>
<dbReference type="InterPro" id="IPR002125">
    <property type="entry name" value="CMP_dCMP_dom"/>
</dbReference>
<dbReference type="InterPro" id="IPR029058">
    <property type="entry name" value="AB_hydrolase_fold"/>
</dbReference>
<dbReference type="EMBL" id="JAANES010000001">
    <property type="protein sequence ID" value="MBS3017840.1"/>
    <property type="molecule type" value="Genomic_DNA"/>
</dbReference>